<dbReference type="Proteomes" id="UP000734854">
    <property type="component" value="Unassembled WGS sequence"/>
</dbReference>
<dbReference type="GO" id="GO:0016616">
    <property type="term" value="F:oxidoreductase activity, acting on the CH-OH group of donors, NAD or NADP as acceptor"/>
    <property type="evidence" value="ECO:0007669"/>
    <property type="project" value="TreeGrafter"/>
</dbReference>
<organism evidence="2 3">
    <name type="scientific">Zingiber officinale</name>
    <name type="common">Ginger</name>
    <name type="synonym">Amomum zingiber</name>
    <dbReference type="NCBI Taxonomy" id="94328"/>
    <lineage>
        <taxon>Eukaryota</taxon>
        <taxon>Viridiplantae</taxon>
        <taxon>Streptophyta</taxon>
        <taxon>Embryophyta</taxon>
        <taxon>Tracheophyta</taxon>
        <taxon>Spermatophyta</taxon>
        <taxon>Magnoliopsida</taxon>
        <taxon>Liliopsida</taxon>
        <taxon>Zingiberales</taxon>
        <taxon>Zingiberaceae</taxon>
        <taxon>Zingiber</taxon>
    </lineage>
</organism>
<reference evidence="2 3" key="1">
    <citation type="submission" date="2020-08" db="EMBL/GenBank/DDBJ databases">
        <title>Plant Genome Project.</title>
        <authorList>
            <person name="Zhang R.-G."/>
        </authorList>
    </citation>
    <scope>NUCLEOTIDE SEQUENCE [LARGE SCALE GENOMIC DNA]</scope>
    <source>
        <tissue evidence="2">Rhizome</tissue>
    </source>
</reference>
<comment type="caution">
    <text evidence="2">The sequence shown here is derived from an EMBL/GenBank/DDBJ whole genome shotgun (WGS) entry which is preliminary data.</text>
</comment>
<keyword evidence="3" id="KW-1185">Reference proteome</keyword>
<evidence type="ECO:0000313" key="2">
    <source>
        <dbReference type="EMBL" id="KAG6508115.1"/>
    </source>
</evidence>
<dbReference type="InterPro" id="IPR050425">
    <property type="entry name" value="NAD(P)_dehydrat-like"/>
</dbReference>
<dbReference type="EMBL" id="JACMSC010000009">
    <property type="protein sequence ID" value="KAG6508115.1"/>
    <property type="molecule type" value="Genomic_DNA"/>
</dbReference>
<dbReference type="AlphaFoldDB" id="A0A8J5L7A3"/>
<proteinExistence type="predicted"/>
<protein>
    <recommendedName>
        <fullName evidence="4">3-beta hydroxysteroid dehydrogenase/isomerase domain-containing protein</fullName>
    </recommendedName>
</protein>
<evidence type="ECO:0000256" key="1">
    <source>
        <dbReference type="ARBA" id="ARBA00023002"/>
    </source>
</evidence>
<name>A0A8J5L7A3_ZINOF</name>
<sequence length="508" mass="56256">MGVLRSTVSLEAEIEEMRAALQRSGESAKAAARKAGPGGFRLRVHGGENGGDERMVCVTGGISFVGFAIVNRLLDRGYTVRLALETQGSAPLPGPKPPILDIPISSLDQLYFRKLASFANGFLSIVPDREIPDCDPFLLLLLRGAAQGFALRFGDRADGMRHGIDFFHQTTLAILYKDLDKLRETEMFGEMGRDGVWAVIANVMDLESLCHAFDGCTGVFHTSSVVDPAGLSGYTRSLSDLLLVMSSRGPSREVPLTDDRDLIPPFNSITMELYTLIFHCACIILQKHMADIEVRAAELVIEACVRTQSVKRCVFTSSLLACVWRVNTTLQNRRYPTIVDENCWSDQSVCCDKKLWYALGKMMAEKAAWRAARGRDVKLVTVCPALVIGPGIHQRNATSSIAYLKGALDLFREGLLATVNVEKVAEAHVSVYDGMSSTACGRYICYDRVIRRGEEAAELERQLGLPNRIPRDAQADNLTWFELSNRKLSRLLSSRRRCTYDTYLLSQD</sequence>
<evidence type="ECO:0008006" key="4">
    <source>
        <dbReference type="Google" id="ProtNLM"/>
    </source>
</evidence>
<evidence type="ECO:0000313" key="3">
    <source>
        <dbReference type="Proteomes" id="UP000734854"/>
    </source>
</evidence>
<keyword evidence="1" id="KW-0560">Oxidoreductase</keyword>
<dbReference type="Gene3D" id="3.40.50.720">
    <property type="entry name" value="NAD(P)-binding Rossmann-like Domain"/>
    <property type="match status" value="2"/>
</dbReference>
<dbReference type="PANTHER" id="PTHR10366">
    <property type="entry name" value="NAD DEPENDENT EPIMERASE/DEHYDRATASE"/>
    <property type="match status" value="1"/>
</dbReference>
<dbReference type="SUPFAM" id="SSF51735">
    <property type="entry name" value="NAD(P)-binding Rossmann-fold domains"/>
    <property type="match status" value="2"/>
</dbReference>
<dbReference type="PANTHER" id="PTHR10366:SF483">
    <property type="entry name" value="CINNAMOYL COA REDUCTASE-LIKE PROTEIN"/>
    <property type="match status" value="1"/>
</dbReference>
<gene>
    <name evidence="2" type="ORF">ZIOFF_033474</name>
</gene>
<dbReference type="InterPro" id="IPR036291">
    <property type="entry name" value="NAD(P)-bd_dom_sf"/>
</dbReference>
<accession>A0A8J5L7A3</accession>